<organism evidence="1 2">
    <name type="scientific">Daphnia galeata</name>
    <dbReference type="NCBI Taxonomy" id="27404"/>
    <lineage>
        <taxon>Eukaryota</taxon>
        <taxon>Metazoa</taxon>
        <taxon>Ecdysozoa</taxon>
        <taxon>Arthropoda</taxon>
        <taxon>Crustacea</taxon>
        <taxon>Branchiopoda</taxon>
        <taxon>Diplostraca</taxon>
        <taxon>Cladocera</taxon>
        <taxon>Anomopoda</taxon>
        <taxon>Daphniidae</taxon>
        <taxon>Daphnia</taxon>
    </lineage>
</organism>
<proteinExistence type="predicted"/>
<dbReference type="Proteomes" id="UP000789390">
    <property type="component" value="Unassembled WGS sequence"/>
</dbReference>
<evidence type="ECO:0000313" key="1">
    <source>
        <dbReference type="EMBL" id="CAH0108735.1"/>
    </source>
</evidence>
<accession>A0A8J2RXK8</accession>
<name>A0A8J2RXK8_9CRUS</name>
<reference evidence="1" key="1">
    <citation type="submission" date="2021-11" db="EMBL/GenBank/DDBJ databases">
        <authorList>
            <person name="Schell T."/>
        </authorList>
    </citation>
    <scope>NUCLEOTIDE SEQUENCE</scope>
    <source>
        <strain evidence="1">M5</strain>
    </source>
</reference>
<evidence type="ECO:0000313" key="2">
    <source>
        <dbReference type="Proteomes" id="UP000789390"/>
    </source>
</evidence>
<dbReference type="AlphaFoldDB" id="A0A8J2RXK8"/>
<gene>
    <name evidence="1" type="ORF">DGAL_LOCUS12135</name>
</gene>
<comment type="caution">
    <text evidence="1">The sequence shown here is derived from an EMBL/GenBank/DDBJ whole genome shotgun (WGS) entry which is preliminary data.</text>
</comment>
<sequence>MDELLLEEKLTCFNKPTLNSADSLEISRLHQLDVAAHTTSALLTPLKRRANGDFWHHQSTQR</sequence>
<dbReference type="EMBL" id="CAKKLH010000287">
    <property type="protein sequence ID" value="CAH0108735.1"/>
    <property type="molecule type" value="Genomic_DNA"/>
</dbReference>
<keyword evidence="2" id="KW-1185">Reference proteome</keyword>
<protein>
    <submittedName>
        <fullName evidence="1">Uncharacterized protein</fullName>
    </submittedName>
</protein>